<organism evidence="2">
    <name type="scientific">Opuntia streptacantha</name>
    <name type="common">Prickly pear cactus</name>
    <name type="synonym">Opuntia cardona</name>
    <dbReference type="NCBI Taxonomy" id="393608"/>
    <lineage>
        <taxon>Eukaryota</taxon>
        <taxon>Viridiplantae</taxon>
        <taxon>Streptophyta</taxon>
        <taxon>Embryophyta</taxon>
        <taxon>Tracheophyta</taxon>
        <taxon>Spermatophyta</taxon>
        <taxon>Magnoliopsida</taxon>
        <taxon>eudicotyledons</taxon>
        <taxon>Gunneridae</taxon>
        <taxon>Pentapetalae</taxon>
        <taxon>Caryophyllales</taxon>
        <taxon>Cactineae</taxon>
        <taxon>Cactaceae</taxon>
        <taxon>Opuntioideae</taxon>
        <taxon>Opuntia</taxon>
    </lineage>
</organism>
<sequence>MHFVIVMTLFFHFHDYNFYETIGEKIGPYRRSSPKRNKNNKRKISKTVLHRGPVGRGVRGPYGKSFSPRMISAHMKTRLKRVKDAPLRRLIRVSEKAFI</sequence>
<accession>A0A7C9DH62</accession>
<reference evidence="2" key="2">
    <citation type="submission" date="2020-07" db="EMBL/GenBank/DDBJ databases">
        <authorList>
            <person name="Vera ALvarez R."/>
            <person name="Arias-Moreno D.M."/>
            <person name="Jimenez-Jacinto V."/>
            <person name="Jimenez-Bremont J.F."/>
            <person name="Swaminathan K."/>
            <person name="Moose S.P."/>
            <person name="Guerrero-Gonzalez M.L."/>
            <person name="Marino-Ramirez L."/>
            <person name="Landsman D."/>
            <person name="Rodriguez-Kessler M."/>
            <person name="Delgado-Sanchez P."/>
        </authorList>
    </citation>
    <scope>NUCLEOTIDE SEQUENCE</scope>
    <source>
        <tissue evidence="2">Cladode</tissue>
    </source>
</reference>
<dbReference type="AlphaFoldDB" id="A0A7C9DH62"/>
<feature type="compositionally biased region" description="Basic residues" evidence="1">
    <location>
        <begin position="32"/>
        <end position="49"/>
    </location>
</feature>
<evidence type="ECO:0000256" key="1">
    <source>
        <dbReference type="SAM" id="MobiDB-lite"/>
    </source>
</evidence>
<dbReference type="EMBL" id="GISG01110492">
    <property type="protein sequence ID" value="MBA4638744.1"/>
    <property type="molecule type" value="Transcribed_RNA"/>
</dbReference>
<reference evidence="2" key="1">
    <citation type="journal article" date="2013" name="J. Plant Res.">
        <title>Effect of fungi and light on seed germination of three Opuntia species from semiarid lands of central Mexico.</title>
        <authorList>
            <person name="Delgado-Sanchez P."/>
            <person name="Jimenez-Bremont J.F."/>
            <person name="Guerrero-Gonzalez Mde L."/>
            <person name="Flores J."/>
        </authorList>
    </citation>
    <scope>NUCLEOTIDE SEQUENCE</scope>
    <source>
        <tissue evidence="2">Cladode</tissue>
    </source>
</reference>
<protein>
    <submittedName>
        <fullName evidence="2">Uncharacterized protein</fullName>
    </submittedName>
</protein>
<feature type="region of interest" description="Disordered" evidence="1">
    <location>
        <begin position="27"/>
        <end position="64"/>
    </location>
</feature>
<name>A0A7C9DH62_OPUST</name>
<proteinExistence type="predicted"/>
<evidence type="ECO:0000313" key="2">
    <source>
        <dbReference type="EMBL" id="MBA4638744.1"/>
    </source>
</evidence>